<feature type="signal peptide" evidence="5">
    <location>
        <begin position="1"/>
        <end position="23"/>
    </location>
</feature>
<evidence type="ECO:0000256" key="2">
    <source>
        <dbReference type="ARBA" id="ARBA00022448"/>
    </source>
</evidence>
<name>A0A9D1LSV3_9FIRM</name>
<dbReference type="Gene3D" id="3.40.50.2300">
    <property type="match status" value="2"/>
</dbReference>
<proteinExistence type="inferred from homology"/>
<dbReference type="PANTHER" id="PTHR30483:SF6">
    <property type="entry name" value="PERIPLASMIC BINDING PROTEIN OF ABC TRANSPORTER FOR NATURAL AMINO ACIDS"/>
    <property type="match status" value="1"/>
</dbReference>
<evidence type="ECO:0000313" key="7">
    <source>
        <dbReference type="EMBL" id="HIU47461.1"/>
    </source>
</evidence>
<comment type="caution">
    <text evidence="7">The sequence shown here is derived from an EMBL/GenBank/DDBJ whole genome shotgun (WGS) entry which is preliminary data.</text>
</comment>
<dbReference type="PRINTS" id="PR00337">
    <property type="entry name" value="LEUILEVALBP"/>
</dbReference>
<evidence type="ECO:0000256" key="3">
    <source>
        <dbReference type="ARBA" id="ARBA00022729"/>
    </source>
</evidence>
<organism evidence="7 8">
    <name type="scientific">Candidatus Fimadaptatus faecigallinarum</name>
    <dbReference type="NCBI Taxonomy" id="2840814"/>
    <lineage>
        <taxon>Bacteria</taxon>
        <taxon>Bacillati</taxon>
        <taxon>Bacillota</taxon>
        <taxon>Clostridia</taxon>
        <taxon>Eubacteriales</taxon>
        <taxon>Candidatus Fimadaptatus</taxon>
    </lineage>
</organism>
<dbReference type="InterPro" id="IPR051010">
    <property type="entry name" value="BCAA_transport"/>
</dbReference>
<comment type="similarity">
    <text evidence="1">Belongs to the leucine-binding protein family.</text>
</comment>
<dbReference type="InterPro" id="IPR028082">
    <property type="entry name" value="Peripla_BP_I"/>
</dbReference>
<dbReference type="GO" id="GO:0006865">
    <property type="term" value="P:amino acid transport"/>
    <property type="evidence" value="ECO:0007669"/>
    <property type="project" value="UniProtKB-KW"/>
</dbReference>
<feature type="domain" description="Leucine-binding protein" evidence="6">
    <location>
        <begin position="27"/>
        <end position="361"/>
    </location>
</feature>
<accession>A0A9D1LSV3</accession>
<dbReference type="EMBL" id="DVNK01000057">
    <property type="protein sequence ID" value="HIU47461.1"/>
    <property type="molecule type" value="Genomic_DNA"/>
</dbReference>
<reference evidence="7" key="1">
    <citation type="submission" date="2020-10" db="EMBL/GenBank/DDBJ databases">
        <authorList>
            <person name="Gilroy R."/>
        </authorList>
    </citation>
    <scope>NUCLEOTIDE SEQUENCE</scope>
    <source>
        <strain evidence="7">ChiSxjej2B14-8506</strain>
    </source>
</reference>
<feature type="chain" id="PRO_5038767417" evidence="5">
    <location>
        <begin position="24"/>
        <end position="382"/>
    </location>
</feature>
<keyword evidence="2" id="KW-0813">Transport</keyword>
<dbReference type="SUPFAM" id="SSF53822">
    <property type="entry name" value="Periplasmic binding protein-like I"/>
    <property type="match status" value="1"/>
</dbReference>
<dbReference type="InterPro" id="IPR000709">
    <property type="entry name" value="Leu_Ile_Val-bd"/>
</dbReference>
<dbReference type="Proteomes" id="UP000824123">
    <property type="component" value="Unassembled WGS sequence"/>
</dbReference>
<reference evidence="7" key="2">
    <citation type="journal article" date="2021" name="PeerJ">
        <title>Extensive microbial diversity within the chicken gut microbiome revealed by metagenomics and culture.</title>
        <authorList>
            <person name="Gilroy R."/>
            <person name="Ravi A."/>
            <person name="Getino M."/>
            <person name="Pursley I."/>
            <person name="Horton D.L."/>
            <person name="Alikhan N.F."/>
            <person name="Baker D."/>
            <person name="Gharbi K."/>
            <person name="Hall N."/>
            <person name="Watson M."/>
            <person name="Adriaenssens E.M."/>
            <person name="Foster-Nyarko E."/>
            <person name="Jarju S."/>
            <person name="Secka A."/>
            <person name="Antonio M."/>
            <person name="Oren A."/>
            <person name="Chaudhuri R.R."/>
            <person name="La Ragione R."/>
            <person name="Hildebrand F."/>
            <person name="Pallen M.J."/>
        </authorList>
    </citation>
    <scope>NUCLEOTIDE SEQUENCE</scope>
    <source>
        <strain evidence="7">ChiSxjej2B14-8506</strain>
    </source>
</reference>
<evidence type="ECO:0000313" key="8">
    <source>
        <dbReference type="Proteomes" id="UP000824123"/>
    </source>
</evidence>
<protein>
    <submittedName>
        <fullName evidence="7">ABC transporter substrate-binding protein</fullName>
    </submittedName>
</protein>
<evidence type="ECO:0000256" key="4">
    <source>
        <dbReference type="ARBA" id="ARBA00022970"/>
    </source>
</evidence>
<evidence type="ECO:0000256" key="5">
    <source>
        <dbReference type="SAM" id="SignalP"/>
    </source>
</evidence>
<dbReference type="PANTHER" id="PTHR30483">
    <property type="entry name" value="LEUCINE-SPECIFIC-BINDING PROTEIN"/>
    <property type="match status" value="1"/>
</dbReference>
<gene>
    <name evidence="7" type="ORF">IAC59_09445</name>
</gene>
<keyword evidence="3 5" id="KW-0732">Signal</keyword>
<dbReference type="Pfam" id="PF13458">
    <property type="entry name" value="Peripla_BP_6"/>
    <property type="match status" value="1"/>
</dbReference>
<evidence type="ECO:0000256" key="1">
    <source>
        <dbReference type="ARBA" id="ARBA00010062"/>
    </source>
</evidence>
<dbReference type="InterPro" id="IPR028081">
    <property type="entry name" value="Leu-bd"/>
</dbReference>
<sequence>MKRIVALVLAAMLLLAMPIIGSADSETIRIGGLAPLTGNVAVYGVATQRGVDLYVEQINAAGGVLGKQVEMVWYDEKGDAAEAVNAYNRLVGDVVALIGDVTSKPTIAVAELAALDNMPMISATATAYDVTTPGENIFRACFLDPYQGNTMAVYATQKLGKKNAAVIYNIADDYSTGLAESFKSKFEELGGTVVAYEAYGASDIDFKSQLTNIASKNPDVIFMPDYYNIVAMIAKQAREAGLDMTFLGADGWDGLLTVVDDPSILDGCYFCNHYSTDDPDENVQNFLASYTEKYNETPVSFSALGYDAAKILFTAIENAGSTDAQAIVDAMAATDIDGVTGHIIYDEHRDPQKDVAMITFEGGEMKLVEKFNPELETETAAE</sequence>
<dbReference type="AlphaFoldDB" id="A0A9D1LSV3"/>
<dbReference type="CDD" id="cd06347">
    <property type="entry name" value="PBP1_ABC_LivK_ligand_binding-like"/>
    <property type="match status" value="1"/>
</dbReference>
<keyword evidence="4" id="KW-0029">Amino-acid transport</keyword>
<evidence type="ECO:0000259" key="6">
    <source>
        <dbReference type="Pfam" id="PF13458"/>
    </source>
</evidence>